<feature type="compositionally biased region" description="Polar residues" evidence="1">
    <location>
        <begin position="130"/>
        <end position="191"/>
    </location>
</feature>
<feature type="region of interest" description="Disordered" evidence="1">
    <location>
        <begin position="98"/>
        <end position="199"/>
    </location>
</feature>
<feature type="compositionally biased region" description="Low complexity" evidence="1">
    <location>
        <begin position="334"/>
        <end position="347"/>
    </location>
</feature>
<dbReference type="VEuPathDB" id="PlasmoDB:PVP01_0005460"/>
<evidence type="ECO:0000313" key="4">
    <source>
        <dbReference type="Proteomes" id="UP000196402"/>
    </source>
</evidence>
<sequence length="516" mass="56095">MSWLFGRSNIRSNPYSKYDSAPCMNKYDKIKNDIEQQIDAFDKIRGNNIRTEWDRINKYITNADKDLKECYKKQYVKVKLKDEEKIKNFKNICNRDRTCNNQATPATKPPITKAPTQRTCNKGKECKNEASVTDSVKSQSKLSSGAANTQSSERNVSQEQGQNKAVGQKSMQESVVSQSQTSIMPSESSVGTHDKASQKIVNRQSAISGVVETQERQYNASAPFGTSEPGSTPSDPSSQCIPGETSGLTCTSRGKNLGTIGIQTNPNCGKTLGTNKPEIQDSAGKFVAGQTRDAQDVSKGIFDVLPLTNRNSISGRHSDEDSLQTSTSGVGNDAEASGSVNSDSSEVSNAALGDVLSRDVDTNSITSVDTHPYDRTFGSESNSVPSVRGVTNGIEIKNGQELGSEHLCEGTSCSAEQVGELSDGSLDIYGKVMNAIKNNPQIIKTSAPIGIALLLGLLFKYTPLWRVLTKKNMKKGAVINEELNSVLQEPSIMDDERSIPFSYGAFEYSTFDQNVY</sequence>
<dbReference type="Proteomes" id="UP000196402">
    <property type="component" value="Unassembled WGS sequence"/>
</dbReference>
<accession>A0A1G4E262</accession>
<dbReference type="AlphaFoldDB" id="A0A1G4E262"/>
<gene>
    <name evidence="3" type="ORF">PVT01_000021600</name>
</gene>
<feature type="region of interest" description="Disordered" evidence="1">
    <location>
        <begin position="363"/>
        <end position="388"/>
    </location>
</feature>
<feature type="compositionally biased region" description="Polar residues" evidence="1">
    <location>
        <begin position="228"/>
        <end position="246"/>
    </location>
</feature>
<dbReference type="VEuPathDB" id="PlasmoDB:PVW1_050042400"/>
<proteinExistence type="predicted"/>
<reference evidence="3 4" key="1">
    <citation type="submission" date="2016-07" db="EMBL/GenBank/DDBJ databases">
        <authorList>
            <consortium name="Pathogen Informatics"/>
        </authorList>
    </citation>
    <scope>NUCLEOTIDE SEQUENCE [LARGE SCALE GENOMIC DNA]</scope>
</reference>
<protein>
    <submittedName>
        <fullName evidence="3">VIR protein</fullName>
    </submittedName>
</protein>
<feature type="compositionally biased region" description="Low complexity" evidence="1">
    <location>
        <begin position="103"/>
        <end position="116"/>
    </location>
</feature>
<dbReference type="EMBL" id="FLYH01000027">
    <property type="protein sequence ID" value="SCA59587.1"/>
    <property type="molecule type" value="Genomic_DNA"/>
</dbReference>
<feature type="region of interest" description="Disordered" evidence="1">
    <location>
        <begin position="309"/>
        <end position="347"/>
    </location>
</feature>
<name>A0A1G4E262_PLAVI</name>
<keyword evidence="2" id="KW-1133">Transmembrane helix</keyword>
<dbReference type="VEuPathDB" id="PlasmoDB:PVX_018150"/>
<keyword evidence="2" id="KW-0812">Transmembrane</keyword>
<dbReference type="VEuPathDB" id="PlasmoDB:PVPAM_080009300"/>
<keyword evidence="2" id="KW-0472">Membrane</keyword>
<feature type="region of interest" description="Disordered" evidence="1">
    <location>
        <begin position="221"/>
        <end position="246"/>
    </location>
</feature>
<evidence type="ECO:0000256" key="2">
    <source>
        <dbReference type="SAM" id="Phobius"/>
    </source>
</evidence>
<evidence type="ECO:0000313" key="3">
    <source>
        <dbReference type="EMBL" id="SCA59587.1"/>
    </source>
</evidence>
<evidence type="ECO:0000256" key="1">
    <source>
        <dbReference type="SAM" id="MobiDB-lite"/>
    </source>
</evidence>
<organism evidence="3 4">
    <name type="scientific">Plasmodium vivax</name>
    <name type="common">malaria parasite P. vivax</name>
    <dbReference type="NCBI Taxonomy" id="5855"/>
    <lineage>
        <taxon>Eukaryota</taxon>
        <taxon>Sar</taxon>
        <taxon>Alveolata</taxon>
        <taxon>Apicomplexa</taxon>
        <taxon>Aconoidasida</taxon>
        <taxon>Haemosporida</taxon>
        <taxon>Plasmodiidae</taxon>
        <taxon>Plasmodium</taxon>
        <taxon>Plasmodium (Plasmodium)</taxon>
    </lineage>
</organism>
<feature type="transmembrane region" description="Helical" evidence="2">
    <location>
        <begin position="447"/>
        <end position="465"/>
    </location>
</feature>